<dbReference type="PANTHER" id="PTHR42702">
    <property type="entry name" value="NUCLEOTIDE PYROPHOSPHOHYDROLASE"/>
    <property type="match status" value="1"/>
</dbReference>
<dbReference type="Proteomes" id="UP000230273">
    <property type="component" value="Unassembled WGS sequence"/>
</dbReference>
<dbReference type="PANTHER" id="PTHR42702:SF1">
    <property type="entry name" value="REGULATORY PROTEIN FOR BETA-LACTAMASE"/>
    <property type="match status" value="1"/>
</dbReference>
<evidence type="ECO:0000313" key="2">
    <source>
        <dbReference type="Proteomes" id="UP000230273"/>
    </source>
</evidence>
<dbReference type="AlphaFoldDB" id="A0A2G9YVE2"/>
<sequence>MPSVKENTTIKEYQNFVKEVYGLPNDRYFSQLDMITNVERFIMRGLKGIRKADREKAKLNLLIALSWFASLMNQLHIDLESETWKRFPYLCSYCATCPCSCKEKKVEKRQPVAIEESKKPQTLKDFQRMFNEIYPAKSRTLEQAGVHLAEEAGEFSEAMMAWRGGHKEEDFKSVEEEAADLFSCLVSVFNSLDIDIASELSLMFSENCHVCKKAPCECSSTDITKFKS</sequence>
<evidence type="ECO:0000313" key="1">
    <source>
        <dbReference type="EMBL" id="PIP23208.1"/>
    </source>
</evidence>
<gene>
    <name evidence="1" type="ORF">COX36_04485</name>
</gene>
<protein>
    <submittedName>
        <fullName evidence="1">Uncharacterized protein</fullName>
    </submittedName>
</protein>
<name>A0A2G9YVE2_9BACT</name>
<reference evidence="1 2" key="1">
    <citation type="submission" date="2017-09" db="EMBL/GenBank/DDBJ databases">
        <title>Depth-based differentiation of microbial function through sediment-hosted aquifers and enrichment of novel symbionts in the deep terrestrial subsurface.</title>
        <authorList>
            <person name="Probst A.J."/>
            <person name="Ladd B."/>
            <person name="Jarett J.K."/>
            <person name="Geller-Mcgrath D.E."/>
            <person name="Sieber C.M."/>
            <person name="Emerson J.B."/>
            <person name="Anantharaman K."/>
            <person name="Thomas B.C."/>
            <person name="Malmstrom R."/>
            <person name="Stieglmeier M."/>
            <person name="Klingl A."/>
            <person name="Woyke T."/>
            <person name="Ryan C.M."/>
            <person name="Banfield J.F."/>
        </authorList>
    </citation>
    <scope>NUCLEOTIDE SEQUENCE [LARGE SCALE GENOMIC DNA]</scope>
    <source>
        <strain evidence="1">CG23_combo_of_CG06-09_8_20_14_all_38_19</strain>
    </source>
</reference>
<dbReference type="Gene3D" id="1.10.287.1080">
    <property type="entry name" value="MazG-like"/>
    <property type="match status" value="1"/>
</dbReference>
<comment type="caution">
    <text evidence="1">The sequence shown here is derived from an EMBL/GenBank/DDBJ whole genome shotgun (WGS) entry which is preliminary data.</text>
</comment>
<accession>A0A2G9YVE2</accession>
<dbReference type="EMBL" id="PCRP01000071">
    <property type="protein sequence ID" value="PIP23208.1"/>
    <property type="molecule type" value="Genomic_DNA"/>
</dbReference>
<dbReference type="SUPFAM" id="SSF101386">
    <property type="entry name" value="all-alpha NTP pyrophosphatases"/>
    <property type="match status" value="1"/>
</dbReference>
<proteinExistence type="predicted"/>
<organism evidence="1 2">
    <name type="scientific">Candidatus Nealsonbacteria bacterium CG23_combo_of_CG06-09_8_20_14_all_38_19</name>
    <dbReference type="NCBI Taxonomy" id="1974721"/>
    <lineage>
        <taxon>Bacteria</taxon>
        <taxon>Candidatus Nealsoniibacteriota</taxon>
    </lineage>
</organism>